<sequence length="819" mass="87429">MTSTEAITDSEDSGPSGYAAARLRLLQQEARSGPPRRAALARLTDDWLTGLFTAAATRAGVRGAALVAVGGYGRGELSPRSDLDLLLLHDGSADAAAVAALADAVWYPVWDLGLALDHSVRTPGEARRTAGEDLKVQLGLLDARPVAGNLGLVASLRTAILADWRNQAPKRLPALHELCQERAERTGELQFLLEPDLKEARGGLRDATALRAVAASWVADAPREGLDQARRTLLDARDALHLTTGRATDRLALQEQDQVAGALGLLDADALLRQVYEAARTVSYATDVTWREVNRVLRARSVRPRLRAMLSGGLGAKPAPERAPLADGVVEADGEVVLARAARPDRDPVLTLRAAAAAAEAGLPLSRHLVRHLATTVRPLPVPWPPEAREELVTLLGAGEATVGVWEALEAEGIITRLLPDWERVHCRPQRNPVHTWTVDRHLVETAVRAASLTRRVHRPDLLLVAALLHDIGKGWPGDHSVAGEVIARDMATRIGFDQHDVGVIATLVRHHLLLVETATRRDLDDPATVRSVAEAVSSASTLELLHALTEADALATGPAAWSAWRASLVADLVKRVAAVLAGEAPEETEEEAPSAEHERLAVEALRTGEPVLTLHTRPEEPAGEGEVEPVGVELLIALPDRPGVLPAAAGVLALHRLTVRAADLRAVELPNEVGESADLLLLSWRVAAEYGSLPQAARLRADLVRALDGSLDIRARLAEREAAYPRRRGVKAPPPRVTVAAAGSRRATVIEVRAQDAPGLLHRIGNALESSAVRVRSAHVSTLGANAVDAFYVTGTDGEPLPELRAAEVAREVEKALG</sequence>
<dbReference type="PIRSF" id="PIRSF006288">
    <property type="entry name" value="PII_uridyltransf"/>
    <property type="match status" value="1"/>
</dbReference>
<comment type="function">
    <text evidence="7">Modifies, by uridylylation and deuridylylation, the PII regulatory proteins (GlnB and homologs), in response to the nitrogen status of the cell that GlnD senses through the glutamine level. Under low glutamine levels, catalyzes the conversion of the PII proteins and UTP to PII-UMP and PPi, while under higher glutamine levels, GlnD hydrolyzes PII-UMP to PII and UMP (deuridylylation). Thus, controls uridylylation state and activity of the PII proteins, and plays an important role in the regulation of nitrogen metabolism.</text>
</comment>
<reference evidence="10" key="1">
    <citation type="submission" date="2022-07" db="EMBL/GenBank/DDBJ databases">
        <title>Genomic of Streptomyces cavourensis F2.</title>
        <authorList>
            <person name="Hu S."/>
            <person name="Liang W."/>
        </authorList>
    </citation>
    <scope>NUCLEOTIDE SEQUENCE</scope>
    <source>
        <strain evidence="10">F2</strain>
    </source>
</reference>
<proteinExistence type="inferred from homology"/>
<dbReference type="InterPro" id="IPR006674">
    <property type="entry name" value="HD_domain"/>
</dbReference>
<evidence type="ECO:0000256" key="5">
    <source>
        <dbReference type="ARBA" id="ARBA00022842"/>
    </source>
</evidence>
<dbReference type="Gene3D" id="1.10.3090.10">
    <property type="entry name" value="cca-adding enzyme, domain 2"/>
    <property type="match status" value="1"/>
</dbReference>
<dbReference type="SMART" id="SM00471">
    <property type="entry name" value="HDc"/>
    <property type="match status" value="1"/>
</dbReference>
<evidence type="ECO:0000256" key="3">
    <source>
        <dbReference type="ARBA" id="ARBA00022737"/>
    </source>
</evidence>
<dbReference type="Pfam" id="PF01909">
    <property type="entry name" value="NTP_transf_2"/>
    <property type="match status" value="1"/>
</dbReference>
<dbReference type="SUPFAM" id="SSF55021">
    <property type="entry name" value="ACT-like"/>
    <property type="match status" value="1"/>
</dbReference>
<feature type="domain" description="ACT" evidence="8">
    <location>
        <begin position="750"/>
        <end position="819"/>
    </location>
</feature>
<dbReference type="PROSITE" id="PS51831">
    <property type="entry name" value="HD"/>
    <property type="match status" value="1"/>
</dbReference>
<dbReference type="InterPro" id="IPR010043">
    <property type="entry name" value="UTase/UR"/>
</dbReference>
<keyword evidence="6 7" id="KW-0511">Multifunctional enzyme</keyword>
<dbReference type="HAMAP" id="MF_00277">
    <property type="entry name" value="PII_uridylyl_transf"/>
    <property type="match status" value="1"/>
</dbReference>
<evidence type="ECO:0000256" key="7">
    <source>
        <dbReference type="HAMAP-Rule" id="MF_00277"/>
    </source>
</evidence>
<dbReference type="PROSITE" id="PS51671">
    <property type="entry name" value="ACT"/>
    <property type="match status" value="2"/>
</dbReference>
<dbReference type="CDD" id="cd04899">
    <property type="entry name" value="ACT_ACR-UUR-like_2"/>
    <property type="match status" value="1"/>
</dbReference>
<comment type="domain">
    <text evidence="7">Has four distinct domains: an N-terminal nucleotidyltransferase (NT) domain responsible for UTase activity, a central HD domain that encodes UR activity, and two C-terminal ACT domains that seem to have a role in glutamine sensing.</text>
</comment>
<evidence type="ECO:0000313" key="11">
    <source>
        <dbReference type="Proteomes" id="UP001058236"/>
    </source>
</evidence>
<dbReference type="RefSeq" id="WP_255238859.1">
    <property type="nucleotide sequence ID" value="NZ_CP101397.1"/>
</dbReference>
<accession>A0ABY5F4M0</accession>
<dbReference type="GO" id="GO:0008773">
    <property type="term" value="F:[protein-PII] uridylyltransferase activity"/>
    <property type="evidence" value="ECO:0007669"/>
    <property type="project" value="UniProtKB-EC"/>
</dbReference>
<evidence type="ECO:0000256" key="6">
    <source>
        <dbReference type="ARBA" id="ARBA00023268"/>
    </source>
</evidence>
<dbReference type="SUPFAM" id="SSF81593">
    <property type="entry name" value="Nucleotidyltransferase substrate binding subunit/domain"/>
    <property type="match status" value="1"/>
</dbReference>
<dbReference type="InterPro" id="IPR003607">
    <property type="entry name" value="HD/PDEase_dom"/>
</dbReference>
<evidence type="ECO:0000259" key="8">
    <source>
        <dbReference type="PROSITE" id="PS51671"/>
    </source>
</evidence>
<keyword evidence="4 7" id="KW-0378">Hydrolase</keyword>
<feature type="domain" description="ACT" evidence="8">
    <location>
        <begin position="634"/>
        <end position="719"/>
    </location>
</feature>
<comment type="catalytic activity">
    <reaction evidence="7">
        <text>[protein-PII]-L-tyrosine + UTP = [protein-PII]-uridylyl-L-tyrosine + diphosphate</text>
        <dbReference type="Rhea" id="RHEA:13673"/>
        <dbReference type="Rhea" id="RHEA-COMP:12147"/>
        <dbReference type="Rhea" id="RHEA-COMP:12148"/>
        <dbReference type="ChEBI" id="CHEBI:33019"/>
        <dbReference type="ChEBI" id="CHEBI:46398"/>
        <dbReference type="ChEBI" id="CHEBI:46858"/>
        <dbReference type="ChEBI" id="CHEBI:90602"/>
        <dbReference type="EC" id="2.7.7.59"/>
    </reaction>
</comment>
<dbReference type="NCBIfam" id="TIGR01693">
    <property type="entry name" value="UTase_glnD"/>
    <property type="match status" value="1"/>
</dbReference>
<dbReference type="Proteomes" id="UP001058236">
    <property type="component" value="Chromosome"/>
</dbReference>
<keyword evidence="11" id="KW-1185">Reference proteome</keyword>
<keyword evidence="3" id="KW-0677">Repeat</keyword>
<organism evidence="10 11">
    <name type="scientific">Streptomyces cavourensis</name>
    <dbReference type="NCBI Taxonomy" id="67258"/>
    <lineage>
        <taxon>Bacteria</taxon>
        <taxon>Bacillati</taxon>
        <taxon>Actinomycetota</taxon>
        <taxon>Actinomycetes</taxon>
        <taxon>Kitasatosporales</taxon>
        <taxon>Streptomycetaceae</taxon>
        <taxon>Streptomyces</taxon>
    </lineage>
</organism>
<dbReference type="PANTHER" id="PTHR47320">
    <property type="entry name" value="BIFUNCTIONAL URIDYLYLTRANSFERASE/URIDYLYL-REMOVING ENZYME"/>
    <property type="match status" value="1"/>
</dbReference>
<dbReference type="InterPro" id="IPR002912">
    <property type="entry name" value="ACT_dom"/>
</dbReference>
<dbReference type="InterPro" id="IPR045865">
    <property type="entry name" value="ACT-like_dom_sf"/>
</dbReference>
<dbReference type="SUPFAM" id="SSF81301">
    <property type="entry name" value="Nucleotidyltransferase"/>
    <property type="match status" value="1"/>
</dbReference>
<dbReference type="CDD" id="cd00077">
    <property type="entry name" value="HDc"/>
    <property type="match status" value="1"/>
</dbReference>
<dbReference type="EC" id="2.7.7.59" evidence="7"/>
<name>A0ABY5F4M0_9ACTN</name>
<comment type="catalytic activity">
    <reaction evidence="7">
        <text>[protein-PII]-uridylyl-L-tyrosine + H2O = [protein-PII]-L-tyrosine + UMP + H(+)</text>
        <dbReference type="Rhea" id="RHEA:48600"/>
        <dbReference type="Rhea" id="RHEA-COMP:12147"/>
        <dbReference type="Rhea" id="RHEA-COMP:12148"/>
        <dbReference type="ChEBI" id="CHEBI:15377"/>
        <dbReference type="ChEBI" id="CHEBI:15378"/>
        <dbReference type="ChEBI" id="CHEBI:46858"/>
        <dbReference type="ChEBI" id="CHEBI:57865"/>
        <dbReference type="ChEBI" id="CHEBI:90602"/>
    </reaction>
</comment>
<dbReference type="NCBIfam" id="NF002895">
    <property type="entry name" value="PRK03381.1"/>
    <property type="match status" value="1"/>
</dbReference>
<keyword evidence="2 7" id="KW-0548">Nucleotidyltransferase</keyword>
<protein>
    <recommendedName>
        <fullName evidence="7">Bifunctional uridylyltransferase/uridylyl-removing enzyme</fullName>
        <shortName evidence="7">UTase/UR</shortName>
    </recommendedName>
    <alternativeName>
        <fullName evidence="7">Bifunctional [protein-PII] modification enzyme</fullName>
    </alternativeName>
    <alternativeName>
        <fullName evidence="7">Bifunctional nitrogen sensor protein</fullName>
    </alternativeName>
    <domain>
        <recommendedName>
            <fullName evidence="7">[Protein-PII] uridylyltransferase</fullName>
            <shortName evidence="7">PII uridylyltransferase</shortName>
            <shortName evidence="7">UTase</shortName>
            <ecNumber evidence="7">2.7.7.59</ecNumber>
        </recommendedName>
    </domain>
    <domain>
        <recommendedName>
            <fullName evidence="7">[Protein-PII]-UMP uridylyl-removing enzyme</fullName>
            <shortName evidence="7">UR</shortName>
            <ecNumber evidence="7">3.1.4.-</ecNumber>
        </recommendedName>
    </domain>
</protein>
<comment type="cofactor">
    <cofactor evidence="7">
        <name>Mg(2+)</name>
        <dbReference type="ChEBI" id="CHEBI:18420"/>
    </cofactor>
</comment>
<gene>
    <name evidence="7" type="primary">glnD</name>
    <name evidence="10" type="ORF">NLU04_09195</name>
</gene>
<evidence type="ECO:0000256" key="1">
    <source>
        <dbReference type="ARBA" id="ARBA00022679"/>
    </source>
</evidence>
<dbReference type="EC" id="3.1.4.-" evidence="7"/>
<comment type="similarity">
    <text evidence="7">Belongs to the GlnD family.</text>
</comment>
<dbReference type="Pfam" id="PF01966">
    <property type="entry name" value="HD"/>
    <property type="match status" value="1"/>
</dbReference>
<feature type="region of interest" description="Uridylyltransferase" evidence="7">
    <location>
        <begin position="1"/>
        <end position="324"/>
    </location>
</feature>
<dbReference type="PANTHER" id="PTHR47320:SF1">
    <property type="entry name" value="BIFUNCTIONAL URIDYLYLTRANSFERASE_URIDYLYL-REMOVING ENZYME"/>
    <property type="match status" value="1"/>
</dbReference>
<comment type="caution">
    <text evidence="7">Lacks conserved residue(s) required for the propagation of feature annotation.</text>
</comment>
<dbReference type="InterPro" id="IPR043519">
    <property type="entry name" value="NT_sf"/>
</dbReference>
<evidence type="ECO:0000256" key="4">
    <source>
        <dbReference type="ARBA" id="ARBA00022801"/>
    </source>
</evidence>
<comment type="activity regulation">
    <text evidence="7">Uridylyltransferase (UTase) activity is inhibited by glutamine, while glutamine activates uridylyl-removing (UR) activity.</text>
</comment>
<feature type="domain" description="HD" evidence="9">
    <location>
        <begin position="439"/>
        <end position="546"/>
    </location>
</feature>
<evidence type="ECO:0000313" key="10">
    <source>
        <dbReference type="EMBL" id="UTR78614.1"/>
    </source>
</evidence>
<evidence type="ECO:0000256" key="2">
    <source>
        <dbReference type="ARBA" id="ARBA00022695"/>
    </source>
</evidence>
<keyword evidence="1 7" id="KW-0808">Transferase</keyword>
<dbReference type="InterPro" id="IPR002934">
    <property type="entry name" value="Polymerase_NTP_transf_dom"/>
</dbReference>
<keyword evidence="5 7" id="KW-0460">Magnesium</keyword>
<dbReference type="EMBL" id="CP101397">
    <property type="protein sequence ID" value="UTR78614.1"/>
    <property type="molecule type" value="Genomic_DNA"/>
</dbReference>
<dbReference type="Pfam" id="PF08335">
    <property type="entry name" value="GlnD_UR_UTase"/>
    <property type="match status" value="1"/>
</dbReference>
<dbReference type="InterPro" id="IPR013546">
    <property type="entry name" value="PII_UdlTrfase/GS_AdlTrfase"/>
</dbReference>
<dbReference type="SUPFAM" id="SSF109604">
    <property type="entry name" value="HD-domain/PDEase-like"/>
    <property type="match status" value="1"/>
</dbReference>
<evidence type="ECO:0000259" key="9">
    <source>
        <dbReference type="PROSITE" id="PS51831"/>
    </source>
</evidence>